<protein>
    <submittedName>
        <fullName evidence="1">Uncharacterized protein</fullName>
    </submittedName>
</protein>
<evidence type="ECO:0000313" key="2">
    <source>
        <dbReference type="Proteomes" id="UP000253495"/>
    </source>
</evidence>
<dbReference type="EMBL" id="QPJC01000002">
    <property type="protein sequence ID" value="RCW45751.1"/>
    <property type="molecule type" value="Genomic_DNA"/>
</dbReference>
<name>A0A368VZH9_9ACTN</name>
<accession>A0A368VZH9</accession>
<reference evidence="1 2" key="1">
    <citation type="submission" date="2018-07" db="EMBL/GenBank/DDBJ databases">
        <title>Genomic Encyclopedia of Type Strains, Phase III (KMG-III): the genomes of soil and plant-associated and newly described type strains.</title>
        <authorList>
            <person name="Whitman W."/>
        </authorList>
    </citation>
    <scope>NUCLEOTIDE SEQUENCE [LARGE SCALE GENOMIC DNA]</scope>
    <source>
        <strain evidence="1 2">CECT 8575</strain>
    </source>
</reference>
<dbReference type="RefSeq" id="WP_114451637.1">
    <property type="nucleotide sequence ID" value="NZ_QPJC01000002.1"/>
</dbReference>
<organism evidence="1 2">
    <name type="scientific">Halopolyspora algeriensis</name>
    <dbReference type="NCBI Taxonomy" id="1500506"/>
    <lineage>
        <taxon>Bacteria</taxon>
        <taxon>Bacillati</taxon>
        <taxon>Actinomycetota</taxon>
        <taxon>Actinomycetes</taxon>
        <taxon>Actinomycetes incertae sedis</taxon>
        <taxon>Halopolyspora</taxon>
    </lineage>
</organism>
<dbReference type="Gene3D" id="3.40.50.1970">
    <property type="match status" value="1"/>
</dbReference>
<dbReference type="Proteomes" id="UP000253495">
    <property type="component" value="Unassembled WGS sequence"/>
</dbReference>
<gene>
    <name evidence="1" type="ORF">DFQ14_10252</name>
</gene>
<evidence type="ECO:0000313" key="1">
    <source>
        <dbReference type="EMBL" id="RCW45751.1"/>
    </source>
</evidence>
<keyword evidence="2" id="KW-1185">Reference proteome</keyword>
<dbReference type="AlphaFoldDB" id="A0A368VZH9"/>
<sequence>MPTTVSHAVHQEPLVLSGPGALGELGDASDRLGMDRIVAVCCSQDVPVALGQVIGILGSRVVAVVDDAEELPTPQAVFAAADIAVTSEANGVLALGRPGPVELLKALPLVVDVPTAVVSATWPNTADEWWALSDGGILTSGRQQHAHLRLVCDDPLLNTHH</sequence>
<dbReference type="SUPFAM" id="SSF56796">
    <property type="entry name" value="Dehydroquinate synthase-like"/>
    <property type="match status" value="1"/>
</dbReference>
<proteinExistence type="predicted"/>
<comment type="caution">
    <text evidence="1">The sequence shown here is derived from an EMBL/GenBank/DDBJ whole genome shotgun (WGS) entry which is preliminary data.</text>
</comment>